<keyword evidence="8" id="KW-1185">Reference proteome</keyword>
<dbReference type="EMBL" id="CACTIH010009076">
    <property type="protein sequence ID" value="CAA3022772.1"/>
    <property type="molecule type" value="Genomic_DNA"/>
</dbReference>
<dbReference type="SUPFAM" id="SSF55455">
    <property type="entry name" value="SRF-like"/>
    <property type="match status" value="1"/>
</dbReference>
<dbReference type="GO" id="GO:0000981">
    <property type="term" value="F:DNA-binding transcription factor activity, RNA polymerase II-specific"/>
    <property type="evidence" value="ECO:0007669"/>
    <property type="project" value="TreeGrafter"/>
</dbReference>
<dbReference type="PROSITE" id="PS50066">
    <property type="entry name" value="MADS_BOX_2"/>
    <property type="match status" value="1"/>
</dbReference>
<protein>
    <submittedName>
        <fullName evidence="7">MADS-box SVP-like</fullName>
    </submittedName>
</protein>
<evidence type="ECO:0000313" key="7">
    <source>
        <dbReference type="EMBL" id="CAA3022772.1"/>
    </source>
</evidence>
<name>A0A8S0UWR2_OLEEU</name>
<dbReference type="GO" id="GO:0045893">
    <property type="term" value="P:positive regulation of DNA-templated transcription"/>
    <property type="evidence" value="ECO:0007669"/>
    <property type="project" value="UniProtKB-ARBA"/>
</dbReference>
<keyword evidence="4" id="KW-0804">Transcription</keyword>
<evidence type="ECO:0000313" key="8">
    <source>
        <dbReference type="Proteomes" id="UP000594638"/>
    </source>
</evidence>
<evidence type="ECO:0000256" key="4">
    <source>
        <dbReference type="ARBA" id="ARBA00023163"/>
    </source>
</evidence>
<dbReference type="Pfam" id="PF00319">
    <property type="entry name" value="SRF-TF"/>
    <property type="match status" value="1"/>
</dbReference>
<dbReference type="InterPro" id="IPR002100">
    <property type="entry name" value="TF_MADSbox"/>
</dbReference>
<keyword evidence="2" id="KW-0805">Transcription regulation</keyword>
<organism evidence="7 8">
    <name type="scientific">Olea europaea subsp. europaea</name>
    <dbReference type="NCBI Taxonomy" id="158383"/>
    <lineage>
        <taxon>Eukaryota</taxon>
        <taxon>Viridiplantae</taxon>
        <taxon>Streptophyta</taxon>
        <taxon>Embryophyta</taxon>
        <taxon>Tracheophyta</taxon>
        <taxon>Spermatophyta</taxon>
        <taxon>Magnoliopsida</taxon>
        <taxon>eudicotyledons</taxon>
        <taxon>Gunneridae</taxon>
        <taxon>Pentapetalae</taxon>
        <taxon>asterids</taxon>
        <taxon>lamiids</taxon>
        <taxon>Lamiales</taxon>
        <taxon>Oleaceae</taxon>
        <taxon>Oleeae</taxon>
        <taxon>Olea</taxon>
    </lineage>
</organism>
<feature type="domain" description="MADS-box" evidence="6">
    <location>
        <begin position="1"/>
        <end position="61"/>
    </location>
</feature>
<dbReference type="PANTHER" id="PTHR11945">
    <property type="entry name" value="MADS BOX PROTEIN"/>
    <property type="match status" value="1"/>
</dbReference>
<comment type="subcellular location">
    <subcellularLocation>
        <location evidence="1">Nucleus</location>
    </subcellularLocation>
</comment>
<dbReference type="GO" id="GO:0005634">
    <property type="term" value="C:nucleus"/>
    <property type="evidence" value="ECO:0007669"/>
    <property type="project" value="UniProtKB-SubCell"/>
</dbReference>
<evidence type="ECO:0000256" key="5">
    <source>
        <dbReference type="ARBA" id="ARBA00023242"/>
    </source>
</evidence>
<gene>
    <name evidence="7" type="ORF">OLEA9_A118492</name>
</gene>
<evidence type="ECO:0000256" key="3">
    <source>
        <dbReference type="ARBA" id="ARBA00023125"/>
    </source>
</evidence>
<dbReference type="PRINTS" id="PR00404">
    <property type="entry name" value="MADSDOMAIN"/>
</dbReference>
<dbReference type="GO" id="GO:0046983">
    <property type="term" value="F:protein dimerization activity"/>
    <property type="evidence" value="ECO:0007669"/>
    <property type="project" value="InterPro"/>
</dbReference>
<evidence type="ECO:0000256" key="2">
    <source>
        <dbReference type="ARBA" id="ARBA00023015"/>
    </source>
</evidence>
<accession>A0A8S0UWR2</accession>
<keyword evidence="5" id="KW-0539">Nucleus</keyword>
<dbReference type="OrthoDB" id="1898716at2759"/>
<sequence>MAREKSQIKKIVNASALQVTFSKKRRGIFKKAKDLSVHCDADVALIIFSFTEKLFEFASSSVVDTMGDRTLAHRVGSHLNLKSDRPILCVRNHACYGTVARSTNKFVVEE</sequence>
<reference evidence="7 8" key="1">
    <citation type="submission" date="2019-12" db="EMBL/GenBank/DDBJ databases">
        <authorList>
            <person name="Alioto T."/>
            <person name="Alioto T."/>
            <person name="Gomez Garrido J."/>
        </authorList>
    </citation>
    <scope>NUCLEOTIDE SEQUENCE [LARGE SCALE GENOMIC DNA]</scope>
</reference>
<evidence type="ECO:0000256" key="1">
    <source>
        <dbReference type="ARBA" id="ARBA00004123"/>
    </source>
</evidence>
<dbReference type="SMART" id="SM00432">
    <property type="entry name" value="MADS"/>
    <property type="match status" value="1"/>
</dbReference>
<comment type="caution">
    <text evidence="7">The sequence shown here is derived from an EMBL/GenBank/DDBJ whole genome shotgun (WGS) entry which is preliminary data.</text>
</comment>
<dbReference type="PANTHER" id="PTHR11945:SF534">
    <property type="entry name" value="MYOCYTE-SPECIFIC ENHANCER FACTOR 2"/>
    <property type="match status" value="1"/>
</dbReference>
<dbReference type="GO" id="GO:0000978">
    <property type="term" value="F:RNA polymerase II cis-regulatory region sequence-specific DNA binding"/>
    <property type="evidence" value="ECO:0007669"/>
    <property type="project" value="TreeGrafter"/>
</dbReference>
<dbReference type="AlphaFoldDB" id="A0A8S0UWR2"/>
<dbReference type="InterPro" id="IPR036879">
    <property type="entry name" value="TF_MADSbox_sf"/>
</dbReference>
<dbReference type="Gramene" id="OE9A118492T1">
    <property type="protein sequence ID" value="OE9A118492C1"/>
    <property type="gene ID" value="OE9A118492"/>
</dbReference>
<dbReference type="Proteomes" id="UP000594638">
    <property type="component" value="Unassembled WGS sequence"/>
</dbReference>
<proteinExistence type="predicted"/>
<dbReference type="Gene3D" id="3.40.1810.10">
    <property type="entry name" value="Transcription factor, MADS-box"/>
    <property type="match status" value="1"/>
</dbReference>
<keyword evidence="3" id="KW-0238">DNA-binding</keyword>
<evidence type="ECO:0000259" key="6">
    <source>
        <dbReference type="PROSITE" id="PS50066"/>
    </source>
</evidence>